<evidence type="ECO:0000256" key="1">
    <source>
        <dbReference type="ARBA" id="ARBA00001911"/>
    </source>
</evidence>
<evidence type="ECO:0000259" key="5">
    <source>
        <dbReference type="Pfam" id="PF01370"/>
    </source>
</evidence>
<evidence type="ECO:0000313" key="6">
    <source>
        <dbReference type="EMBL" id="OGY28268.1"/>
    </source>
</evidence>
<dbReference type="InterPro" id="IPR036291">
    <property type="entry name" value="NAD(P)-bd_dom_sf"/>
</dbReference>
<dbReference type="SUPFAM" id="SSF51735">
    <property type="entry name" value="NAD(P)-binding Rossmann-fold domains"/>
    <property type="match status" value="1"/>
</dbReference>
<name>A0A1G1WKI5_9BACT</name>
<keyword evidence="2" id="KW-0210">Decarboxylase</keyword>
<dbReference type="Gene3D" id="3.40.50.720">
    <property type="entry name" value="NAD(P)-binding Rossmann-like Domain"/>
    <property type="match status" value="1"/>
</dbReference>
<dbReference type="PANTHER" id="PTHR43078">
    <property type="entry name" value="UDP-GLUCURONIC ACID DECARBOXYLASE-RELATED"/>
    <property type="match status" value="1"/>
</dbReference>
<comment type="caution">
    <text evidence="6">The sequence shown here is derived from an EMBL/GenBank/DDBJ whole genome shotgun (WGS) entry which is preliminary data.</text>
</comment>
<dbReference type="InterPro" id="IPR001509">
    <property type="entry name" value="Epimerase_deHydtase"/>
</dbReference>
<dbReference type="GO" id="GO:0070403">
    <property type="term" value="F:NAD+ binding"/>
    <property type="evidence" value="ECO:0007669"/>
    <property type="project" value="InterPro"/>
</dbReference>
<dbReference type="GO" id="GO:0042732">
    <property type="term" value="P:D-xylose metabolic process"/>
    <property type="evidence" value="ECO:0007669"/>
    <property type="project" value="InterPro"/>
</dbReference>
<dbReference type="PANTHER" id="PTHR43078:SF6">
    <property type="entry name" value="UDP-GLUCURONIC ACID DECARBOXYLASE 1"/>
    <property type="match status" value="1"/>
</dbReference>
<feature type="domain" description="NAD-dependent epimerase/dehydratase" evidence="5">
    <location>
        <begin position="4"/>
        <end position="246"/>
    </location>
</feature>
<dbReference type="GO" id="GO:0005737">
    <property type="term" value="C:cytoplasm"/>
    <property type="evidence" value="ECO:0007669"/>
    <property type="project" value="TreeGrafter"/>
</dbReference>
<keyword evidence="4" id="KW-0456">Lyase</keyword>
<organism evidence="6 7">
    <name type="scientific">Candidatus Woykebacteria bacterium RBG_19FT_COMBO_43_10</name>
    <dbReference type="NCBI Taxonomy" id="1802598"/>
    <lineage>
        <taxon>Bacteria</taxon>
        <taxon>Candidatus Woykeibacteriota</taxon>
    </lineage>
</organism>
<dbReference type="GO" id="GO:0033320">
    <property type="term" value="P:UDP-D-xylose biosynthetic process"/>
    <property type="evidence" value="ECO:0007669"/>
    <property type="project" value="UniProtKB-UniPathway"/>
</dbReference>
<dbReference type="InterPro" id="IPR044516">
    <property type="entry name" value="UXS-like"/>
</dbReference>
<dbReference type="UniPathway" id="UPA00796">
    <property type="reaction ID" value="UER00771"/>
</dbReference>
<evidence type="ECO:0000313" key="7">
    <source>
        <dbReference type="Proteomes" id="UP000176645"/>
    </source>
</evidence>
<comment type="cofactor">
    <cofactor evidence="1">
        <name>NAD(+)</name>
        <dbReference type="ChEBI" id="CHEBI:57540"/>
    </cofactor>
</comment>
<evidence type="ECO:0000256" key="3">
    <source>
        <dbReference type="ARBA" id="ARBA00023027"/>
    </source>
</evidence>
<evidence type="ECO:0000256" key="4">
    <source>
        <dbReference type="ARBA" id="ARBA00023239"/>
    </source>
</evidence>
<dbReference type="Pfam" id="PF01370">
    <property type="entry name" value="Epimerase"/>
    <property type="match status" value="1"/>
</dbReference>
<dbReference type="EMBL" id="MHCU01000006">
    <property type="protein sequence ID" value="OGY28268.1"/>
    <property type="molecule type" value="Genomic_DNA"/>
</dbReference>
<gene>
    <name evidence="6" type="ORF">A2Z42_01845</name>
</gene>
<proteinExistence type="predicted"/>
<protein>
    <recommendedName>
        <fullName evidence="5">NAD-dependent epimerase/dehydratase domain-containing protein</fullName>
    </recommendedName>
</protein>
<evidence type="ECO:0000256" key="2">
    <source>
        <dbReference type="ARBA" id="ARBA00022793"/>
    </source>
</evidence>
<dbReference type="GO" id="GO:0048040">
    <property type="term" value="F:UDP-glucuronate decarboxylase activity"/>
    <property type="evidence" value="ECO:0007669"/>
    <property type="project" value="TreeGrafter"/>
</dbReference>
<keyword evidence="3" id="KW-0520">NAD</keyword>
<dbReference type="AlphaFoldDB" id="A0A1G1WKI5"/>
<reference evidence="6 7" key="1">
    <citation type="journal article" date="2016" name="Nat. Commun.">
        <title>Thousands of microbial genomes shed light on interconnected biogeochemical processes in an aquifer system.</title>
        <authorList>
            <person name="Anantharaman K."/>
            <person name="Brown C.T."/>
            <person name="Hug L.A."/>
            <person name="Sharon I."/>
            <person name="Castelle C.J."/>
            <person name="Probst A.J."/>
            <person name="Thomas B.C."/>
            <person name="Singh A."/>
            <person name="Wilkins M.J."/>
            <person name="Karaoz U."/>
            <person name="Brodie E.L."/>
            <person name="Williams K.H."/>
            <person name="Hubbard S.S."/>
            <person name="Banfield J.F."/>
        </authorList>
    </citation>
    <scope>NUCLEOTIDE SEQUENCE [LARGE SCALE GENOMIC DNA]</scope>
</reference>
<accession>A0A1G1WKI5</accession>
<sequence length="317" mass="35424">MKKILITGAAGFIGSNLVEHLLKEGNLVFGVDNFITGSVENVDRLKANSNFSFQQADIVDLDQDQLSDLVNQKFDEVYHLACPTGVPNLVTLAEEMLLTCSLGTRNVLEIVRGSGAKFLFTSSSEVYGDPQQFPQTEEYTGNVDPVNLRSPYEEGKRYSESLVAMYTRKHGLDGRIVRVFNTYGSYMADKDARVIPKFMNQLRRNIPLSIHGRGEQKRTFCHVADLVDGLIIAMRHGEKGKVYNIGSEEEISIADLAKLMIEISGSNVGIEIIKRPKHDHWSRRPDLAKISSLGWSPKIDLKKGLRLILKEQTAEVV</sequence>
<dbReference type="Proteomes" id="UP000176645">
    <property type="component" value="Unassembled WGS sequence"/>
</dbReference>